<sequence length="445" mass="50027">MAEQPAPGRPFLVVLTGGPSSGKSSALALLRDRLSARGFQVLTVPENATHFLANSDGFQPEWAGTDKQVEMQRIFLNFQISQEESFKAFAGLHPTKRAVLLLDCCTINSKVYVSDEQWSKVLGLAGHEPWTEEALFARYDLVVHMMTCAMEGHYEWGPGSNNPGRYHTPEQAKEQDGRCLQVFQSHPQLRVVPHCPDFNDKIEKVAEFVNDALQIEGLTGRRRRRTCRVVEAEAFEKLAHVGSVSASMVSSTFVDDGMRQSVRRKARLSSQVWLDAYHWWQERGASVAASDVIDPSSGLSSWVAKAKHFSSKATHFSYERRHQVVCPVAQEQSYLTRRMIPEEDYYLALDSRPAHDRKSSTKFVLRFLHDSQYYELFFFFGGKDLVLDFSADASEVPVCFELGQGELERKDSESEVPPRASAGPPPKRPRILRAHSTEEAALFGG</sequence>
<dbReference type="InterPro" id="IPR027417">
    <property type="entry name" value="P-loop_NTPase"/>
</dbReference>
<evidence type="ECO:0000313" key="3">
    <source>
        <dbReference type="EMBL" id="CAK0844518.1"/>
    </source>
</evidence>
<gene>
    <name evidence="3" type="ORF">PCOR1329_LOCUS38594</name>
</gene>
<organism evidence="3 4">
    <name type="scientific">Prorocentrum cordatum</name>
    <dbReference type="NCBI Taxonomy" id="2364126"/>
    <lineage>
        <taxon>Eukaryota</taxon>
        <taxon>Sar</taxon>
        <taxon>Alveolata</taxon>
        <taxon>Dinophyceae</taxon>
        <taxon>Prorocentrales</taxon>
        <taxon>Prorocentraceae</taxon>
        <taxon>Prorocentrum</taxon>
    </lineage>
</organism>
<reference evidence="3" key="1">
    <citation type="submission" date="2023-10" db="EMBL/GenBank/DDBJ databases">
        <authorList>
            <person name="Chen Y."/>
            <person name="Shah S."/>
            <person name="Dougan E. K."/>
            <person name="Thang M."/>
            <person name="Chan C."/>
        </authorList>
    </citation>
    <scope>NUCLEOTIDE SEQUENCE [LARGE SCALE GENOMIC DNA]</scope>
</reference>
<dbReference type="PANTHER" id="PTHR34932:SF1">
    <property type="entry name" value="TRPL TRANSLOCATION DEFECT PROTEIN 14"/>
    <property type="match status" value="1"/>
</dbReference>
<dbReference type="EMBL" id="CAUYUJ010014671">
    <property type="protein sequence ID" value="CAK0844518.1"/>
    <property type="molecule type" value="Genomic_DNA"/>
</dbReference>
<evidence type="ECO:0000256" key="1">
    <source>
        <dbReference type="SAM" id="MobiDB-lite"/>
    </source>
</evidence>
<dbReference type="Proteomes" id="UP001189429">
    <property type="component" value="Unassembled WGS sequence"/>
</dbReference>
<dbReference type="Pfam" id="PF13521">
    <property type="entry name" value="AAA_28"/>
    <property type="match status" value="1"/>
</dbReference>
<keyword evidence="4" id="KW-1185">Reference proteome</keyword>
<evidence type="ECO:0000259" key="2">
    <source>
        <dbReference type="Pfam" id="PF13521"/>
    </source>
</evidence>
<feature type="domain" description="NadR/Ttd14 AAA" evidence="2">
    <location>
        <begin position="13"/>
        <end position="187"/>
    </location>
</feature>
<dbReference type="SUPFAM" id="SSF52540">
    <property type="entry name" value="P-loop containing nucleoside triphosphate hydrolases"/>
    <property type="match status" value="1"/>
</dbReference>
<dbReference type="InterPro" id="IPR053227">
    <property type="entry name" value="TRPL-trafficking_regulator"/>
</dbReference>
<evidence type="ECO:0000313" key="4">
    <source>
        <dbReference type="Proteomes" id="UP001189429"/>
    </source>
</evidence>
<dbReference type="InterPro" id="IPR038727">
    <property type="entry name" value="NadR/Ttd14_AAA_dom"/>
</dbReference>
<accession>A0ABN9TFG6</accession>
<name>A0ABN9TFG6_9DINO</name>
<comment type="caution">
    <text evidence="3">The sequence shown here is derived from an EMBL/GenBank/DDBJ whole genome shotgun (WGS) entry which is preliminary data.</text>
</comment>
<protein>
    <recommendedName>
        <fullName evidence="2">NadR/Ttd14 AAA domain-containing protein</fullName>
    </recommendedName>
</protein>
<feature type="region of interest" description="Disordered" evidence="1">
    <location>
        <begin position="407"/>
        <end position="433"/>
    </location>
</feature>
<dbReference type="PANTHER" id="PTHR34932">
    <property type="entry name" value="TRPL TRANSLOCATION DEFECT PROTEIN 14"/>
    <property type="match status" value="1"/>
</dbReference>
<dbReference type="Gene3D" id="3.40.50.300">
    <property type="entry name" value="P-loop containing nucleotide triphosphate hydrolases"/>
    <property type="match status" value="1"/>
</dbReference>
<proteinExistence type="predicted"/>